<dbReference type="InterPro" id="IPR019109">
    <property type="entry name" value="MamF_MmsF"/>
</dbReference>
<keyword evidence="7" id="KW-1185">Reference proteome</keyword>
<feature type="transmembrane region" description="Helical" evidence="5">
    <location>
        <begin position="37"/>
        <end position="53"/>
    </location>
</feature>
<evidence type="ECO:0000256" key="2">
    <source>
        <dbReference type="ARBA" id="ARBA00022692"/>
    </source>
</evidence>
<dbReference type="OrthoDB" id="9808930at2"/>
<keyword evidence="2 5" id="KW-0812">Transmembrane</keyword>
<dbReference type="Proteomes" id="UP000218287">
    <property type="component" value="Chromosome"/>
</dbReference>
<evidence type="ECO:0000256" key="1">
    <source>
        <dbReference type="ARBA" id="ARBA00004141"/>
    </source>
</evidence>
<evidence type="ECO:0008006" key="8">
    <source>
        <dbReference type="Google" id="ProtNLM"/>
    </source>
</evidence>
<name>A0A1Z4GJG9_9CYAN</name>
<proteinExistence type="predicted"/>
<evidence type="ECO:0000256" key="4">
    <source>
        <dbReference type="ARBA" id="ARBA00023136"/>
    </source>
</evidence>
<keyword evidence="3 5" id="KW-1133">Transmembrane helix</keyword>
<keyword evidence="4 5" id="KW-0472">Membrane</keyword>
<evidence type="ECO:0000313" key="7">
    <source>
        <dbReference type="Proteomes" id="UP000218287"/>
    </source>
</evidence>
<protein>
    <recommendedName>
        <fullName evidence="8">DUF4870 domain-containing protein</fullName>
    </recommendedName>
</protein>
<sequence>MRKQVQKQMRTWAMLCHISALVAWLLLFGLVFLGIPLYLPLNILLPLVIWRLKKSQYPWIDFQGRESLNFQISLTLYTLIIIIFSLLLVLGSCGIAITTNGAVNEIKSVLDGLLLVWTFLIFGLLFLQSFLVTFAAIKAYHGEHYRYPLTMRILR</sequence>
<feature type="transmembrane region" description="Helical" evidence="5">
    <location>
        <begin position="117"/>
        <end position="137"/>
    </location>
</feature>
<organism evidence="6 7">
    <name type="scientific">Anabaenopsis circularis NIES-21</name>
    <dbReference type="NCBI Taxonomy" id="1085406"/>
    <lineage>
        <taxon>Bacteria</taxon>
        <taxon>Bacillati</taxon>
        <taxon>Cyanobacteriota</taxon>
        <taxon>Cyanophyceae</taxon>
        <taxon>Nostocales</taxon>
        <taxon>Nodulariaceae</taxon>
        <taxon>Anabaenopsis</taxon>
    </lineage>
</organism>
<evidence type="ECO:0000256" key="5">
    <source>
        <dbReference type="SAM" id="Phobius"/>
    </source>
</evidence>
<evidence type="ECO:0000313" key="6">
    <source>
        <dbReference type="EMBL" id="BAY17661.1"/>
    </source>
</evidence>
<evidence type="ECO:0000256" key="3">
    <source>
        <dbReference type="ARBA" id="ARBA00022989"/>
    </source>
</evidence>
<feature type="transmembrane region" description="Helical" evidence="5">
    <location>
        <begin position="74"/>
        <end position="97"/>
    </location>
</feature>
<dbReference type="EMBL" id="AP018174">
    <property type="protein sequence ID" value="BAY17661.1"/>
    <property type="molecule type" value="Genomic_DNA"/>
</dbReference>
<comment type="subcellular location">
    <subcellularLocation>
        <location evidence="1">Membrane</location>
        <topology evidence="1">Multi-pass membrane protein</topology>
    </subcellularLocation>
</comment>
<gene>
    <name evidence="6" type="ORF">NIES21_35020</name>
</gene>
<dbReference type="AlphaFoldDB" id="A0A1Z4GJG9"/>
<dbReference type="Pfam" id="PF09685">
    <property type="entry name" value="MamF_MmsF"/>
    <property type="match status" value="1"/>
</dbReference>
<accession>A0A1Z4GJG9</accession>
<reference evidence="6 7" key="1">
    <citation type="submission" date="2017-06" db="EMBL/GenBank/DDBJ databases">
        <title>Genome sequencing of cyanobaciteial culture collection at National Institute for Environmental Studies (NIES).</title>
        <authorList>
            <person name="Hirose Y."/>
            <person name="Shimura Y."/>
            <person name="Fujisawa T."/>
            <person name="Nakamura Y."/>
            <person name="Kawachi M."/>
        </authorList>
    </citation>
    <scope>NUCLEOTIDE SEQUENCE [LARGE SCALE GENOMIC DNA]</scope>
    <source>
        <strain evidence="6 7">NIES-21</strain>
    </source>
</reference>